<evidence type="ECO:0000256" key="9">
    <source>
        <dbReference type="RuleBase" id="RU362091"/>
    </source>
</evidence>
<keyword evidence="6" id="KW-0769">Symport</keyword>
<evidence type="ECO:0000256" key="1">
    <source>
        <dbReference type="ARBA" id="ARBA00004651"/>
    </source>
</evidence>
<keyword evidence="5 10" id="KW-0812">Transmembrane</keyword>
<name>A0AA44MNY2_STREE</name>
<evidence type="ECO:0000256" key="8">
    <source>
        <dbReference type="ARBA" id="ARBA00023136"/>
    </source>
</evidence>
<keyword evidence="3" id="KW-0813">Transport</keyword>
<feature type="transmembrane region" description="Helical" evidence="10">
    <location>
        <begin position="28"/>
        <end position="49"/>
    </location>
</feature>
<dbReference type="InterPro" id="IPR001734">
    <property type="entry name" value="Na/solute_symporter"/>
</dbReference>
<evidence type="ECO:0000256" key="10">
    <source>
        <dbReference type="SAM" id="Phobius"/>
    </source>
</evidence>
<keyword evidence="4" id="KW-1003">Cell membrane</keyword>
<evidence type="ECO:0000256" key="5">
    <source>
        <dbReference type="ARBA" id="ARBA00022692"/>
    </source>
</evidence>
<dbReference type="InterPro" id="IPR038377">
    <property type="entry name" value="Na/Glc_symporter_sf"/>
</dbReference>
<dbReference type="GO" id="GO:0006847">
    <property type="term" value="P:plasma membrane acetate transport"/>
    <property type="evidence" value="ECO:0007669"/>
    <property type="project" value="TreeGrafter"/>
</dbReference>
<dbReference type="EMBL" id="NNBW01000886">
    <property type="protein sequence ID" value="OYL12852.1"/>
    <property type="molecule type" value="Genomic_DNA"/>
</dbReference>
<comment type="caution">
    <text evidence="11">The sequence shown here is derived from an EMBL/GenBank/DDBJ whole genome shotgun (WGS) entry which is preliminary data.</text>
</comment>
<dbReference type="GO" id="GO:0015293">
    <property type="term" value="F:symporter activity"/>
    <property type="evidence" value="ECO:0007669"/>
    <property type="project" value="UniProtKB-KW"/>
</dbReference>
<feature type="transmembrane region" description="Helical" evidence="10">
    <location>
        <begin position="61"/>
        <end position="80"/>
    </location>
</feature>
<evidence type="ECO:0000256" key="7">
    <source>
        <dbReference type="ARBA" id="ARBA00022989"/>
    </source>
</evidence>
<comment type="similarity">
    <text evidence="2 9">Belongs to the sodium:solute symporter (SSF) (TC 2.A.21) family.</text>
</comment>
<evidence type="ECO:0000256" key="6">
    <source>
        <dbReference type="ARBA" id="ARBA00022847"/>
    </source>
</evidence>
<protein>
    <submittedName>
        <fullName evidence="11">Cation acetate symporter</fullName>
    </submittedName>
</protein>
<dbReference type="GO" id="GO:0015123">
    <property type="term" value="F:acetate transmembrane transporter activity"/>
    <property type="evidence" value="ECO:0007669"/>
    <property type="project" value="TreeGrafter"/>
</dbReference>
<keyword evidence="8 10" id="KW-0472">Membrane</keyword>
<evidence type="ECO:0000256" key="2">
    <source>
        <dbReference type="ARBA" id="ARBA00006434"/>
    </source>
</evidence>
<reference evidence="11 12" key="1">
    <citation type="submission" date="2017-07" db="EMBL/GenBank/DDBJ databases">
        <title>Invasive disease caused simultaneously by more than one serotype of Streptococcus pneumoniae, South Africa.</title>
        <authorList>
            <person name="Ndlangisa K."/>
            <person name="Du Plessis M."/>
            <person name="Von Gottberg A."/>
        </authorList>
    </citation>
    <scope>NUCLEOTIDE SEQUENCE [LARGE SCALE GENOMIC DNA]</scope>
    <source>
        <strain evidence="11 12">8227-15B</strain>
    </source>
</reference>
<evidence type="ECO:0000256" key="3">
    <source>
        <dbReference type="ARBA" id="ARBA00022448"/>
    </source>
</evidence>
<dbReference type="AlphaFoldDB" id="A0AA44MNY2"/>
<proteinExistence type="inferred from homology"/>
<dbReference type="GO" id="GO:0005886">
    <property type="term" value="C:plasma membrane"/>
    <property type="evidence" value="ECO:0007669"/>
    <property type="project" value="UniProtKB-SubCell"/>
</dbReference>
<accession>A0AA44MNY2</accession>
<feature type="non-terminal residue" evidence="11">
    <location>
        <position position="81"/>
    </location>
</feature>
<dbReference type="PROSITE" id="PS50283">
    <property type="entry name" value="NA_SOLUT_SYMP_3"/>
    <property type="match status" value="1"/>
</dbReference>
<dbReference type="PANTHER" id="PTHR48086">
    <property type="entry name" value="SODIUM/PROLINE SYMPORTER-RELATED"/>
    <property type="match status" value="1"/>
</dbReference>
<sequence>FEQMEAAIPLGADFLNPGNKYKVPLETLSLNLALVLGTAGLPHILSRFYTVKDAKTARTSVVSATWIRGVFYIMTVFLGFG</sequence>
<dbReference type="Gene3D" id="1.20.1730.10">
    <property type="entry name" value="Sodium/glucose cotransporter"/>
    <property type="match status" value="1"/>
</dbReference>
<comment type="subcellular location">
    <subcellularLocation>
        <location evidence="1">Cell membrane</location>
        <topology evidence="1">Multi-pass membrane protein</topology>
    </subcellularLocation>
</comment>
<gene>
    <name evidence="11" type="ORF">A5N45_14805</name>
</gene>
<dbReference type="Proteomes" id="UP000214939">
    <property type="component" value="Unassembled WGS sequence"/>
</dbReference>
<feature type="non-terminal residue" evidence="11">
    <location>
        <position position="1"/>
    </location>
</feature>
<evidence type="ECO:0000313" key="11">
    <source>
        <dbReference type="EMBL" id="OYL12852.1"/>
    </source>
</evidence>
<dbReference type="InterPro" id="IPR050277">
    <property type="entry name" value="Sodium:Solute_Symporter"/>
</dbReference>
<evidence type="ECO:0000313" key="12">
    <source>
        <dbReference type="Proteomes" id="UP000214939"/>
    </source>
</evidence>
<dbReference type="Pfam" id="PF00474">
    <property type="entry name" value="SSF"/>
    <property type="match status" value="1"/>
</dbReference>
<keyword evidence="7 10" id="KW-1133">Transmembrane helix</keyword>
<dbReference type="PANTHER" id="PTHR48086:SF6">
    <property type="entry name" value="CATION_ACETATE SYMPORTER ACTP"/>
    <property type="match status" value="1"/>
</dbReference>
<organism evidence="11 12">
    <name type="scientific">Streptococcus pneumoniae</name>
    <dbReference type="NCBI Taxonomy" id="1313"/>
    <lineage>
        <taxon>Bacteria</taxon>
        <taxon>Bacillati</taxon>
        <taxon>Bacillota</taxon>
        <taxon>Bacilli</taxon>
        <taxon>Lactobacillales</taxon>
        <taxon>Streptococcaceae</taxon>
        <taxon>Streptococcus</taxon>
    </lineage>
</organism>
<evidence type="ECO:0000256" key="4">
    <source>
        <dbReference type="ARBA" id="ARBA00022475"/>
    </source>
</evidence>